<dbReference type="InterPro" id="IPR012349">
    <property type="entry name" value="Split_barrel_FMN-bd"/>
</dbReference>
<dbReference type="AlphaFoldDB" id="A0A542DWA7"/>
<keyword evidence="1" id="KW-0560">Oxidoreductase</keyword>
<dbReference type="Gene3D" id="2.30.110.10">
    <property type="entry name" value="Electron Transport, Fmn-binding Protein, Chain A"/>
    <property type="match status" value="1"/>
</dbReference>
<dbReference type="Pfam" id="PF01613">
    <property type="entry name" value="Flavin_Reduct"/>
    <property type="match status" value="1"/>
</dbReference>
<dbReference type="Proteomes" id="UP000317893">
    <property type="component" value="Unassembled WGS sequence"/>
</dbReference>
<accession>A0A542DWA7</accession>
<dbReference type="InterPro" id="IPR050268">
    <property type="entry name" value="NADH-dep_flavin_reductase"/>
</dbReference>
<dbReference type="PANTHER" id="PTHR30466:SF1">
    <property type="entry name" value="FMN REDUCTASE (NADH) RUTF"/>
    <property type="match status" value="1"/>
</dbReference>
<dbReference type="GO" id="GO:0006208">
    <property type="term" value="P:pyrimidine nucleobase catabolic process"/>
    <property type="evidence" value="ECO:0007669"/>
    <property type="project" value="TreeGrafter"/>
</dbReference>
<dbReference type="SUPFAM" id="SSF50475">
    <property type="entry name" value="FMN-binding split barrel"/>
    <property type="match status" value="1"/>
</dbReference>
<dbReference type="InterPro" id="IPR002563">
    <property type="entry name" value="Flavin_Rdtase-like_dom"/>
</dbReference>
<dbReference type="EMBL" id="VFMN01000001">
    <property type="protein sequence ID" value="TQJ07381.1"/>
    <property type="molecule type" value="Genomic_DNA"/>
</dbReference>
<evidence type="ECO:0000313" key="3">
    <source>
        <dbReference type="EMBL" id="TQJ07381.1"/>
    </source>
</evidence>
<feature type="domain" description="Flavin reductase like" evidence="2">
    <location>
        <begin position="13"/>
        <end position="161"/>
    </location>
</feature>
<evidence type="ECO:0000256" key="1">
    <source>
        <dbReference type="ARBA" id="ARBA00023002"/>
    </source>
</evidence>
<dbReference type="GO" id="GO:0042602">
    <property type="term" value="F:riboflavin reductase (NADPH) activity"/>
    <property type="evidence" value="ECO:0007669"/>
    <property type="project" value="TreeGrafter"/>
</dbReference>
<proteinExistence type="predicted"/>
<protein>
    <submittedName>
        <fullName evidence="3">Flavin reductase (DIM6/NTAB) family NADH-FMN oxidoreductase RutF</fullName>
    </submittedName>
</protein>
<dbReference type="RefSeq" id="WP_246061023.1">
    <property type="nucleotide sequence ID" value="NZ_BAAAPR010000006.1"/>
</dbReference>
<dbReference type="PANTHER" id="PTHR30466">
    <property type="entry name" value="FLAVIN REDUCTASE"/>
    <property type="match status" value="1"/>
</dbReference>
<comment type="caution">
    <text evidence="3">The sequence shown here is derived from an EMBL/GenBank/DDBJ whole genome shotgun (WGS) entry which is preliminary data.</text>
</comment>
<sequence length="163" mass="17283">MTGPTSDELRQAMGRFVTGVTVVTTLAGGLDHAMTANAVVSVSLDPMLVLLCVEQEARWHDAVLAAGVWGVSILGEQDRATAQWLATRGRPLHDQLARVDVERGPVTGVALLSGALATLECRTQQVVPAGDHTVLLAEVLHVGLPDHTGDALTFYRGRFGHLS</sequence>
<organism evidence="3 4">
    <name type="scientific">Lapillicoccus jejuensis</name>
    <dbReference type="NCBI Taxonomy" id="402171"/>
    <lineage>
        <taxon>Bacteria</taxon>
        <taxon>Bacillati</taxon>
        <taxon>Actinomycetota</taxon>
        <taxon>Actinomycetes</taxon>
        <taxon>Micrococcales</taxon>
        <taxon>Intrasporangiaceae</taxon>
        <taxon>Lapillicoccus</taxon>
    </lineage>
</organism>
<name>A0A542DWA7_9MICO</name>
<evidence type="ECO:0000259" key="2">
    <source>
        <dbReference type="SMART" id="SM00903"/>
    </source>
</evidence>
<gene>
    <name evidence="3" type="ORF">FB458_0442</name>
</gene>
<keyword evidence="4" id="KW-1185">Reference proteome</keyword>
<dbReference type="SMART" id="SM00903">
    <property type="entry name" value="Flavin_Reduct"/>
    <property type="match status" value="1"/>
</dbReference>
<evidence type="ECO:0000313" key="4">
    <source>
        <dbReference type="Proteomes" id="UP000317893"/>
    </source>
</evidence>
<reference evidence="3 4" key="1">
    <citation type="submission" date="2019-06" db="EMBL/GenBank/DDBJ databases">
        <title>Sequencing the genomes of 1000 actinobacteria strains.</title>
        <authorList>
            <person name="Klenk H.-P."/>
        </authorList>
    </citation>
    <scope>NUCLEOTIDE SEQUENCE [LARGE SCALE GENOMIC DNA]</scope>
    <source>
        <strain evidence="3 4">DSM 18607</strain>
    </source>
</reference>
<dbReference type="GO" id="GO:0010181">
    <property type="term" value="F:FMN binding"/>
    <property type="evidence" value="ECO:0007669"/>
    <property type="project" value="InterPro"/>
</dbReference>